<evidence type="ECO:0000256" key="2">
    <source>
        <dbReference type="HAMAP-Rule" id="MF_00984"/>
    </source>
</evidence>
<sequence>MARGFNKVILMGNLSRDPEIRYTTSKQAVARLNVAVDRQWKGRSGEVQNQVDFIPVVVWGAQAENCERYLRKGRPVLIEGRLQVRSYDDKSGERRWMTEVIAASVIFLGSAPRDDENKGSPYGGGNDNFGSIRDKGFGGEEFPLDISEMGEPDSGDDEADIPF</sequence>
<dbReference type="AlphaFoldDB" id="D5EG56"/>
<dbReference type="RefSeq" id="WP_013048801.1">
    <property type="nucleotide sequence ID" value="NC_014011.1"/>
</dbReference>
<dbReference type="InterPro" id="IPR000424">
    <property type="entry name" value="Primosome_PriB/ssb"/>
</dbReference>
<keyword evidence="1 2" id="KW-0238">DNA-binding</keyword>
<dbReference type="OrthoDB" id="9809878at2"/>
<dbReference type="GO" id="GO:0009295">
    <property type="term" value="C:nucleoid"/>
    <property type="evidence" value="ECO:0007669"/>
    <property type="project" value="TreeGrafter"/>
</dbReference>
<dbReference type="HOGENOM" id="CLU_078758_6_0_0"/>
<dbReference type="GO" id="GO:0003697">
    <property type="term" value="F:single-stranded DNA binding"/>
    <property type="evidence" value="ECO:0007669"/>
    <property type="project" value="UniProtKB-UniRule"/>
</dbReference>
<dbReference type="GO" id="GO:0006260">
    <property type="term" value="P:DNA replication"/>
    <property type="evidence" value="ECO:0007669"/>
    <property type="project" value="InterPro"/>
</dbReference>
<comment type="subunit">
    <text evidence="2">Homotetramer.</text>
</comment>
<name>D5EG56_AMICL</name>
<dbReference type="SUPFAM" id="SSF50249">
    <property type="entry name" value="Nucleic acid-binding proteins"/>
    <property type="match status" value="1"/>
</dbReference>
<evidence type="ECO:0000256" key="3">
    <source>
        <dbReference type="RuleBase" id="RU000524"/>
    </source>
</evidence>
<feature type="region of interest" description="Disordered" evidence="4">
    <location>
        <begin position="113"/>
        <end position="163"/>
    </location>
</feature>
<dbReference type="PANTHER" id="PTHR10302">
    <property type="entry name" value="SINGLE-STRANDED DNA-BINDING PROTEIN"/>
    <property type="match status" value="1"/>
</dbReference>
<keyword evidence="6" id="KW-1185">Reference proteome</keyword>
<dbReference type="CDD" id="cd04496">
    <property type="entry name" value="SSB_OBF"/>
    <property type="match status" value="1"/>
</dbReference>
<dbReference type="PROSITE" id="PS50935">
    <property type="entry name" value="SSB"/>
    <property type="match status" value="1"/>
</dbReference>
<gene>
    <name evidence="5" type="ordered locus">Amico_1421</name>
</gene>
<dbReference type="Proteomes" id="UP000002366">
    <property type="component" value="Chromosome"/>
</dbReference>
<reference evidence="5 6" key="1">
    <citation type="journal article" date="2010" name="Stand. Genomic Sci.">
        <title>Complete genome sequence of Aminobacterium colombiense type strain (ALA-1).</title>
        <authorList>
            <person name="Chertkov O."/>
            <person name="Sikorski J."/>
            <person name="Brambilla E."/>
            <person name="Lapidus A."/>
            <person name="Copeland A."/>
            <person name="Glavina Del Rio T."/>
            <person name="Nolan M."/>
            <person name="Lucas S."/>
            <person name="Tice H."/>
            <person name="Cheng J.F."/>
            <person name="Han C."/>
            <person name="Detter J.C."/>
            <person name="Bruce D."/>
            <person name="Tapia R."/>
            <person name="Goodwin L."/>
            <person name="Pitluck S."/>
            <person name="Liolios K."/>
            <person name="Ivanova N."/>
            <person name="Mavromatis K."/>
            <person name="Ovchinnikova G."/>
            <person name="Pati A."/>
            <person name="Chen A."/>
            <person name="Palaniappan K."/>
            <person name="Land M."/>
            <person name="Hauser L."/>
            <person name="Chang Y.J."/>
            <person name="Jeffries C.D."/>
            <person name="Spring S."/>
            <person name="Rohde M."/>
            <person name="Goker M."/>
            <person name="Bristow J."/>
            <person name="Eisen J.A."/>
            <person name="Markowitz V."/>
            <person name="Hugenholtz P."/>
            <person name="Kyrpides N.C."/>
            <person name="Klenk H.P."/>
        </authorList>
    </citation>
    <scope>NUCLEOTIDE SEQUENCE [LARGE SCALE GENOMIC DNA]</scope>
    <source>
        <strain evidence="6">DSM 12261 / ALA-1</strain>
    </source>
</reference>
<dbReference type="NCBIfam" id="TIGR00621">
    <property type="entry name" value="ssb"/>
    <property type="match status" value="1"/>
</dbReference>
<evidence type="ECO:0000256" key="4">
    <source>
        <dbReference type="SAM" id="MobiDB-lite"/>
    </source>
</evidence>
<organism evidence="5 6">
    <name type="scientific">Aminobacterium colombiense (strain DSM 12261 / ALA-1)</name>
    <dbReference type="NCBI Taxonomy" id="572547"/>
    <lineage>
        <taxon>Bacteria</taxon>
        <taxon>Thermotogati</taxon>
        <taxon>Synergistota</taxon>
        <taxon>Synergistia</taxon>
        <taxon>Synergistales</taxon>
        <taxon>Aminobacteriaceae</taxon>
        <taxon>Aminobacterium</taxon>
    </lineage>
</organism>
<dbReference type="HAMAP" id="MF_00984">
    <property type="entry name" value="SSB"/>
    <property type="match status" value="1"/>
</dbReference>
<evidence type="ECO:0000313" key="6">
    <source>
        <dbReference type="Proteomes" id="UP000002366"/>
    </source>
</evidence>
<protein>
    <recommendedName>
        <fullName evidence="2 3">Single-stranded DNA-binding protein</fullName>
        <shortName evidence="2">SSB</shortName>
    </recommendedName>
</protein>
<dbReference type="eggNOG" id="COG0629">
    <property type="taxonomic scope" value="Bacteria"/>
</dbReference>
<accession>D5EG56</accession>
<comment type="caution">
    <text evidence="2">Lacks conserved residue(s) required for the propagation of feature annotation.</text>
</comment>
<dbReference type="PANTHER" id="PTHR10302:SF27">
    <property type="entry name" value="SINGLE-STRANDED DNA-BINDING PROTEIN"/>
    <property type="match status" value="1"/>
</dbReference>
<feature type="compositionally biased region" description="Acidic residues" evidence="4">
    <location>
        <begin position="148"/>
        <end position="163"/>
    </location>
</feature>
<evidence type="ECO:0000313" key="5">
    <source>
        <dbReference type="EMBL" id="ADE57538.1"/>
    </source>
</evidence>
<evidence type="ECO:0000256" key="1">
    <source>
        <dbReference type="ARBA" id="ARBA00023125"/>
    </source>
</evidence>
<dbReference type="InterPro" id="IPR012340">
    <property type="entry name" value="NA-bd_OB-fold"/>
</dbReference>
<dbReference type="Gene3D" id="2.40.50.140">
    <property type="entry name" value="Nucleic acid-binding proteins"/>
    <property type="match status" value="1"/>
</dbReference>
<dbReference type="InterPro" id="IPR011344">
    <property type="entry name" value="ssDNA-bd"/>
</dbReference>
<proteinExistence type="inferred from homology"/>
<dbReference type="KEGG" id="aco:Amico_1421"/>
<dbReference type="STRING" id="572547.Amico_1421"/>
<dbReference type="Pfam" id="PF00436">
    <property type="entry name" value="SSB"/>
    <property type="match status" value="1"/>
</dbReference>
<dbReference type="EMBL" id="CP001997">
    <property type="protein sequence ID" value="ADE57538.1"/>
    <property type="molecule type" value="Genomic_DNA"/>
</dbReference>